<evidence type="ECO:0000313" key="11">
    <source>
        <dbReference type="EMBL" id="KRU10979.1"/>
    </source>
</evidence>
<evidence type="ECO:0000256" key="5">
    <source>
        <dbReference type="ARBA" id="ARBA00022692"/>
    </source>
</evidence>
<keyword evidence="6 8" id="KW-1133">Transmembrane helix</keyword>
<protein>
    <submittedName>
        <fullName evidence="10">ABC-type metal ion transport system, permease component</fullName>
    </submittedName>
    <submittedName>
        <fullName evidence="11">ABC-type transporter, integral membrane subunit</fullName>
    </submittedName>
</protein>
<reference evidence="10 13" key="1">
    <citation type="journal article" date="2015" name="Genome Announc.">
        <title>Complete Genome Sequence of the Nitrogen-Fixing and Solvent-Producing Clostridium pasteurianum DSM 525.</title>
        <authorList>
            <person name="Poehlein A."/>
            <person name="Grosse-Honebrink A."/>
            <person name="Zhang Y."/>
            <person name="Minton N.P."/>
            <person name="Daniel R."/>
        </authorList>
    </citation>
    <scope>NUCLEOTIDE SEQUENCE [LARGE SCALE GENOMIC DNA]</scope>
    <source>
        <strain evidence="10">DSM 525</strain>
        <strain evidence="13">DSM 525 / ATCC 6013</strain>
    </source>
</reference>
<evidence type="ECO:0000256" key="2">
    <source>
        <dbReference type="ARBA" id="ARBA00007069"/>
    </source>
</evidence>
<feature type="transmembrane region" description="Helical" evidence="8">
    <location>
        <begin position="55"/>
        <end position="82"/>
    </location>
</feature>
<dbReference type="InterPro" id="IPR035906">
    <property type="entry name" value="MetI-like_sf"/>
</dbReference>
<feature type="transmembrane region" description="Helical" evidence="8">
    <location>
        <begin position="149"/>
        <end position="171"/>
    </location>
</feature>
<evidence type="ECO:0000256" key="3">
    <source>
        <dbReference type="ARBA" id="ARBA00022448"/>
    </source>
</evidence>
<feature type="transmembrane region" description="Helical" evidence="8">
    <location>
        <begin position="191"/>
        <end position="214"/>
    </location>
</feature>
<dbReference type="PANTHER" id="PTHR30450">
    <property type="entry name" value="ABC TRANSPORTER PERMEASE"/>
    <property type="match status" value="1"/>
</dbReference>
<gene>
    <name evidence="10" type="ORF">CLPA_c29590</name>
    <name evidence="11" type="ORF">CP6013_00226</name>
</gene>
<evidence type="ECO:0000256" key="6">
    <source>
        <dbReference type="ARBA" id="ARBA00022989"/>
    </source>
</evidence>
<dbReference type="KEGG" id="cpat:CLPA_c29590"/>
<dbReference type="CDD" id="cd06261">
    <property type="entry name" value="TM_PBP2"/>
    <property type="match status" value="1"/>
</dbReference>
<dbReference type="SUPFAM" id="SSF161098">
    <property type="entry name" value="MetI-like"/>
    <property type="match status" value="1"/>
</dbReference>
<evidence type="ECO:0000259" key="9">
    <source>
        <dbReference type="PROSITE" id="PS50928"/>
    </source>
</evidence>
<dbReference type="Proteomes" id="UP000028042">
    <property type="component" value="Unassembled WGS sequence"/>
</dbReference>
<comment type="subcellular location">
    <subcellularLocation>
        <location evidence="1 8">Cell membrane</location>
        <topology evidence="1 8">Multi-pass membrane protein</topology>
    </subcellularLocation>
</comment>
<dbReference type="PATRIC" id="fig|1262449.7.peg.2986"/>
<evidence type="ECO:0000256" key="1">
    <source>
        <dbReference type="ARBA" id="ARBA00004651"/>
    </source>
</evidence>
<keyword evidence="3 8" id="KW-0813">Transport</keyword>
<dbReference type="KEGG" id="cpae:CPAST_c29590"/>
<evidence type="ECO:0000313" key="13">
    <source>
        <dbReference type="Proteomes" id="UP000030905"/>
    </source>
</evidence>
<comment type="similarity">
    <text evidence="2">Belongs to the binding-protein-dependent transport system permease family. CysTW subfamily.</text>
</comment>
<keyword evidence="5 8" id="KW-0812">Transmembrane</keyword>
<dbReference type="PROSITE" id="PS50928">
    <property type="entry name" value="ABC_TM1"/>
    <property type="match status" value="1"/>
</dbReference>
<dbReference type="FunFam" id="1.10.3720.10:FF:000002">
    <property type="entry name" value="D-methionine ABC transporter permease MetI"/>
    <property type="match status" value="1"/>
</dbReference>
<dbReference type="GeneID" id="93075081"/>
<dbReference type="PANTHER" id="PTHR30450:SF1">
    <property type="entry name" value="D-METHIONINE TRANSPORT SYSTEM PERMEASE PROTEIN METI-RELATED"/>
    <property type="match status" value="1"/>
</dbReference>
<dbReference type="GO" id="GO:0048473">
    <property type="term" value="P:D-methionine transmembrane transport"/>
    <property type="evidence" value="ECO:0007669"/>
    <property type="project" value="TreeGrafter"/>
</dbReference>
<evidence type="ECO:0000313" key="10">
    <source>
        <dbReference type="EMBL" id="AJA53013.1"/>
    </source>
</evidence>
<name>A0A0H3JB28_CLOPA</name>
<dbReference type="AlphaFoldDB" id="A0A0H3JB28"/>
<evidence type="ECO:0000256" key="4">
    <source>
        <dbReference type="ARBA" id="ARBA00022475"/>
    </source>
</evidence>
<dbReference type="RefSeq" id="WP_034829916.1">
    <property type="nucleotide sequence ID" value="NZ_ANZB01000003.1"/>
</dbReference>
<evidence type="ECO:0000256" key="7">
    <source>
        <dbReference type="ARBA" id="ARBA00023136"/>
    </source>
</evidence>
<dbReference type="EMBL" id="JPGY02000001">
    <property type="protein sequence ID" value="KRU10979.1"/>
    <property type="molecule type" value="Genomic_DNA"/>
</dbReference>
<dbReference type="Pfam" id="PF00528">
    <property type="entry name" value="BPD_transp_1"/>
    <property type="match status" value="1"/>
</dbReference>
<evidence type="ECO:0000313" key="12">
    <source>
        <dbReference type="Proteomes" id="UP000028042"/>
    </source>
</evidence>
<keyword evidence="7 8" id="KW-0472">Membrane</keyword>
<keyword evidence="4" id="KW-1003">Cell membrane</keyword>
<dbReference type="Proteomes" id="UP000030905">
    <property type="component" value="Chromosome"/>
</dbReference>
<proteinExistence type="inferred from homology"/>
<dbReference type="eggNOG" id="COG2011">
    <property type="taxonomic scope" value="Bacteria"/>
</dbReference>
<dbReference type="GO" id="GO:0005886">
    <property type="term" value="C:plasma membrane"/>
    <property type="evidence" value="ECO:0007669"/>
    <property type="project" value="UniProtKB-SubCell"/>
</dbReference>
<dbReference type="InterPro" id="IPR051322">
    <property type="entry name" value="AA_ABC_Transporter_Permease"/>
</dbReference>
<organism evidence="10 13">
    <name type="scientific">Clostridium pasteurianum DSM 525 = ATCC 6013</name>
    <dbReference type="NCBI Taxonomy" id="1262449"/>
    <lineage>
        <taxon>Bacteria</taxon>
        <taxon>Bacillati</taxon>
        <taxon>Bacillota</taxon>
        <taxon>Clostridia</taxon>
        <taxon>Eubacteriales</taxon>
        <taxon>Clostridiaceae</taxon>
        <taxon>Clostridium</taxon>
    </lineage>
</organism>
<dbReference type="InterPro" id="IPR000515">
    <property type="entry name" value="MetI-like"/>
</dbReference>
<reference evidence="11 12" key="3">
    <citation type="journal article" name="Genome Announc.">
        <title>Improved Draft Genome Sequence of Clostridium pasteurianum Strain ATCC 6013 (DSM 525) Using a Hybrid Next-Generation Sequencing Approach.</title>
        <authorList>
            <person name="Pyne M.E."/>
            <person name="Utturkar S."/>
            <person name="Brown S.D."/>
            <person name="Moo-Young M."/>
            <person name="Chung D.A."/>
            <person name="Chou C.P."/>
        </authorList>
    </citation>
    <scope>NUCLEOTIDE SEQUENCE [LARGE SCALE GENOMIC DNA]</scope>
    <source>
        <strain evidence="11 12">ATCC 6013</strain>
    </source>
</reference>
<feature type="transmembrane region" description="Helical" evidence="8">
    <location>
        <begin position="20"/>
        <end position="43"/>
    </location>
</feature>
<reference evidence="11" key="2">
    <citation type="submission" date="2015-10" db="EMBL/GenBank/DDBJ databases">
        <title>Improved Draft Genome Sequence of Clostridium pasteurianum Strain ATCC 6013 (DSM 525) Using a Hybrid Next-Generation Sequencing Approach.</title>
        <authorList>
            <person name="Pyne M.E."/>
            <person name="Utturkar S.M."/>
            <person name="Brown S.D."/>
            <person name="Moo-Young M."/>
            <person name="Chung D.A."/>
            <person name="Chou P.C."/>
        </authorList>
    </citation>
    <scope>NUCLEOTIDE SEQUENCE</scope>
    <source>
        <strain evidence="11">ATCC 6013</strain>
    </source>
</reference>
<accession>A0A0H3JB28</accession>
<evidence type="ECO:0000256" key="8">
    <source>
        <dbReference type="RuleBase" id="RU363032"/>
    </source>
</evidence>
<dbReference type="Gene3D" id="1.10.3720.10">
    <property type="entry name" value="MetI-like"/>
    <property type="match status" value="1"/>
</dbReference>
<sequence length="220" mass="23172">MNNTLDILRDELGKAIAESLNMICIAIILSIVVGGLIGLILYLTSNPLFFKNKIINSIAGIIVNIIRSLPFVILLVLLIPITKHLVGTSIGPKAAAVPLSIASIAFFARLAEGAFSEVDKGVLEAAIASGAKLRLILKDVLIVEALPSLIRAVTVTLVSLIGFSAMAGIVGGGGIGDLAIRYGYYRYETGVMIATVVLLIIIVQAIQFIGDIFASVSSKR</sequence>
<dbReference type="EMBL" id="CP009268">
    <property type="protein sequence ID" value="AJA53013.1"/>
    <property type="molecule type" value="Genomic_DNA"/>
</dbReference>
<keyword evidence="13" id="KW-1185">Reference proteome</keyword>
<feature type="transmembrane region" description="Helical" evidence="8">
    <location>
        <begin position="94"/>
        <end position="111"/>
    </location>
</feature>
<feature type="domain" description="ABC transmembrane type-1" evidence="9">
    <location>
        <begin position="16"/>
        <end position="210"/>
    </location>
</feature>